<accession>A0ABR5VMJ3</accession>
<sequence>MKLATIFLALFLLSGCGTEGVDMEISDVDDWFKVNETEITSIVELFKSDKCLRRVELGSMKYISQNCENSSSQETKIKEIQSKLTSLGVVLAVAHTFDDGNFVASILINRRGIAVSGGGLEISYWEKFPVYLNDELECGAIEALYKEKWYAEILSSEDPCL</sequence>
<comment type="caution">
    <text evidence="1">The sequence shown here is derived from an EMBL/GenBank/DDBJ whole genome shotgun (WGS) entry which is preliminary data.</text>
</comment>
<dbReference type="PROSITE" id="PS51257">
    <property type="entry name" value="PROKAR_LIPOPROTEIN"/>
    <property type="match status" value="1"/>
</dbReference>
<evidence type="ECO:0000313" key="2">
    <source>
        <dbReference type="Proteomes" id="UP000075621"/>
    </source>
</evidence>
<name>A0ABR5VMJ3_9GAMM</name>
<organism evidence="1 2">
    <name type="scientific">Pseudoalteromonas agarivorans</name>
    <dbReference type="NCBI Taxonomy" id="176102"/>
    <lineage>
        <taxon>Bacteria</taxon>
        <taxon>Pseudomonadati</taxon>
        <taxon>Pseudomonadota</taxon>
        <taxon>Gammaproteobacteria</taxon>
        <taxon>Alteromonadales</taxon>
        <taxon>Pseudoalteromonadaceae</taxon>
        <taxon>Pseudoalteromonas</taxon>
    </lineage>
</organism>
<reference evidence="1 2" key="1">
    <citation type="submission" date="2016-03" db="EMBL/GenBank/DDBJ databases">
        <authorList>
            <person name="Zhang H."/>
            <person name="Liu R."/>
            <person name="Wang M."/>
            <person name="Wang H."/>
            <person name="Wang L."/>
            <person name="Song L."/>
        </authorList>
    </citation>
    <scope>NUCLEOTIDE SEQUENCE [LARGE SCALE GENOMIC DNA]</scope>
    <source>
        <strain evidence="1 2">DSM 16098</strain>
    </source>
</reference>
<dbReference type="EMBL" id="LVCM01000045">
    <property type="protein sequence ID" value="KYL31274.1"/>
    <property type="molecule type" value="Genomic_DNA"/>
</dbReference>
<gene>
    <name evidence="1" type="ORF">A2I98_03920</name>
</gene>
<dbReference type="Proteomes" id="UP000075621">
    <property type="component" value="Unassembled WGS sequence"/>
</dbReference>
<proteinExistence type="predicted"/>
<evidence type="ECO:0000313" key="1">
    <source>
        <dbReference type="EMBL" id="KYL31274.1"/>
    </source>
</evidence>
<protein>
    <submittedName>
        <fullName evidence="1">Uncharacterized protein</fullName>
    </submittedName>
</protein>
<dbReference type="RefSeq" id="WP_024031814.1">
    <property type="nucleotide sequence ID" value="NZ_AZIO01000096.1"/>
</dbReference>